<feature type="signal peptide" evidence="2">
    <location>
        <begin position="1"/>
        <end position="29"/>
    </location>
</feature>
<accession>A0AAW0TQF7</accession>
<sequence>MMKFIMGRWASAAPLLVLLLAAGVPQGEAMNLRRSERSSSLTNKPGVDGSHSGGITYQQARRRWLPQWRVTHQQARRRWLPQWRVTHQQARRRWLPQWRVTYQQARR</sequence>
<organism evidence="3 4">
    <name type="scientific">Scylla paramamosain</name>
    <name type="common">Mud crab</name>
    <dbReference type="NCBI Taxonomy" id="85552"/>
    <lineage>
        <taxon>Eukaryota</taxon>
        <taxon>Metazoa</taxon>
        <taxon>Ecdysozoa</taxon>
        <taxon>Arthropoda</taxon>
        <taxon>Crustacea</taxon>
        <taxon>Multicrustacea</taxon>
        <taxon>Malacostraca</taxon>
        <taxon>Eumalacostraca</taxon>
        <taxon>Eucarida</taxon>
        <taxon>Decapoda</taxon>
        <taxon>Pleocyemata</taxon>
        <taxon>Brachyura</taxon>
        <taxon>Eubrachyura</taxon>
        <taxon>Portunoidea</taxon>
        <taxon>Portunidae</taxon>
        <taxon>Portuninae</taxon>
        <taxon>Scylla</taxon>
    </lineage>
</organism>
<feature type="region of interest" description="Disordered" evidence="1">
    <location>
        <begin position="31"/>
        <end position="53"/>
    </location>
</feature>
<evidence type="ECO:0000256" key="2">
    <source>
        <dbReference type="SAM" id="SignalP"/>
    </source>
</evidence>
<evidence type="ECO:0000313" key="4">
    <source>
        <dbReference type="Proteomes" id="UP001487740"/>
    </source>
</evidence>
<name>A0AAW0TQF7_SCYPA</name>
<proteinExistence type="predicted"/>
<comment type="caution">
    <text evidence="3">The sequence shown here is derived from an EMBL/GenBank/DDBJ whole genome shotgun (WGS) entry which is preliminary data.</text>
</comment>
<reference evidence="3 4" key="1">
    <citation type="submission" date="2023-03" db="EMBL/GenBank/DDBJ databases">
        <title>High-quality genome of Scylla paramamosain provides insights in environmental adaptation.</title>
        <authorList>
            <person name="Zhang L."/>
        </authorList>
    </citation>
    <scope>NUCLEOTIDE SEQUENCE [LARGE SCALE GENOMIC DNA]</scope>
    <source>
        <strain evidence="3">LZ_2023a</strain>
        <tissue evidence="3">Muscle</tissue>
    </source>
</reference>
<gene>
    <name evidence="3" type="ORF">O3P69_020693</name>
</gene>
<evidence type="ECO:0000313" key="3">
    <source>
        <dbReference type="EMBL" id="KAK8388905.1"/>
    </source>
</evidence>
<feature type="chain" id="PRO_5044013190" evidence="2">
    <location>
        <begin position="30"/>
        <end position="107"/>
    </location>
</feature>
<dbReference type="AlphaFoldDB" id="A0AAW0TQF7"/>
<keyword evidence="4" id="KW-1185">Reference proteome</keyword>
<evidence type="ECO:0000256" key="1">
    <source>
        <dbReference type="SAM" id="MobiDB-lite"/>
    </source>
</evidence>
<protein>
    <submittedName>
        <fullName evidence="3">Uncharacterized protein</fullName>
    </submittedName>
</protein>
<dbReference type="EMBL" id="JARAKH010000028">
    <property type="protein sequence ID" value="KAK8388905.1"/>
    <property type="molecule type" value="Genomic_DNA"/>
</dbReference>
<keyword evidence="2" id="KW-0732">Signal</keyword>
<dbReference type="Proteomes" id="UP001487740">
    <property type="component" value="Unassembled WGS sequence"/>
</dbReference>